<accession>A0A1H9SU52</accession>
<dbReference type="Gene3D" id="6.10.340.10">
    <property type="match status" value="1"/>
</dbReference>
<dbReference type="Gene3D" id="3.30.565.10">
    <property type="entry name" value="Histidine kinase-like ATPase, C-terminal domain"/>
    <property type="match status" value="1"/>
</dbReference>
<feature type="domain" description="HAMP" evidence="5">
    <location>
        <begin position="303"/>
        <end position="357"/>
    </location>
</feature>
<dbReference type="InterPro" id="IPR050640">
    <property type="entry name" value="Bact_2-comp_sensor_kinase"/>
</dbReference>
<dbReference type="PANTHER" id="PTHR34220">
    <property type="entry name" value="SENSOR HISTIDINE KINASE YPDA"/>
    <property type="match status" value="1"/>
</dbReference>
<evidence type="ECO:0000313" key="7">
    <source>
        <dbReference type="Proteomes" id="UP000182584"/>
    </source>
</evidence>
<comment type="subcellular location">
    <subcellularLocation>
        <location evidence="1">Membrane</location>
    </subcellularLocation>
</comment>
<dbReference type="SUPFAM" id="SSF55874">
    <property type="entry name" value="ATPase domain of HSP90 chaperone/DNA topoisomerase II/histidine kinase"/>
    <property type="match status" value="1"/>
</dbReference>
<dbReference type="OrthoDB" id="9809348at2"/>
<dbReference type="EMBL" id="FOGJ01000013">
    <property type="protein sequence ID" value="SER88384.1"/>
    <property type="molecule type" value="Genomic_DNA"/>
</dbReference>
<dbReference type="GO" id="GO:0000155">
    <property type="term" value="F:phosphorelay sensor kinase activity"/>
    <property type="evidence" value="ECO:0007669"/>
    <property type="project" value="InterPro"/>
</dbReference>
<feature type="transmembrane region" description="Helical" evidence="4">
    <location>
        <begin position="281"/>
        <end position="301"/>
    </location>
</feature>
<evidence type="ECO:0000256" key="3">
    <source>
        <dbReference type="ARBA" id="ARBA00022679"/>
    </source>
</evidence>
<name>A0A1H9SU52_BUTFI</name>
<dbReference type="CDD" id="cd06225">
    <property type="entry name" value="HAMP"/>
    <property type="match status" value="1"/>
</dbReference>
<sequence length="579" mass="65886">MKHMHTLKWQILRLMVLGWFLPLTAAILLFLLVVAGRIDTQSMRIITTSMENAAKISVLRISDCVDASKDASYLPNIKDSYNEYNKSGDRGKLYNNVTVFLAEQYKYNPCFDMTVLIFTDDPENLYYTGNTTGRGSVSRIRYFKDSARSIVLEKSKDLDTRTEFFSSDGHVYMIRNLMKRNFEPYAVLVMELNPEKVFESLKSVWAYKGMSIFYGDELLYSEGDTGISTLPVGDGKNDVFMTVSDTEDVVCCSQKTDNGVFGYVISYDASLVNIERRSVSITFWVLIVFLIPLIILVLYFFHKKINIPIKSLTDASKQIASGKYGVTAPLPKADSGEIADLTRNFNHMSVKLSEQFNKIFTEEIALRDANIHALQSQINPHFLNNTLEIINWEARINGQEKVSSMIEALSTMMSATMDRNRQSLISLEEEMEYVQAYLYIIKCRYQDKFTYTEDIDPSLMYVKVPRLIIQPVVENAVEYSSCEDGSRHVTLKIEGSCDQDHVDMKISIINPGVPSKEDMDKITGLLTDDMDIKPLEERSTRIGIRNVHRRLRIIYGSESGLSIRSDGNGNTISTIFVKK</sequence>
<protein>
    <submittedName>
        <fullName evidence="6">HAMP domain-containing protein</fullName>
    </submittedName>
</protein>
<evidence type="ECO:0000256" key="1">
    <source>
        <dbReference type="ARBA" id="ARBA00004370"/>
    </source>
</evidence>
<keyword evidence="4" id="KW-0472">Membrane</keyword>
<gene>
    <name evidence="6" type="ORF">SAMN04487884_1139</name>
</gene>
<dbReference type="Pfam" id="PF00672">
    <property type="entry name" value="HAMP"/>
    <property type="match status" value="1"/>
</dbReference>
<dbReference type="RefSeq" id="WP_074756312.1">
    <property type="nucleotide sequence ID" value="NZ_FOGJ01000013.1"/>
</dbReference>
<keyword evidence="3" id="KW-0808">Transferase</keyword>
<dbReference type="AlphaFoldDB" id="A0A1H9SU52"/>
<dbReference type="Pfam" id="PF06580">
    <property type="entry name" value="His_kinase"/>
    <property type="match status" value="1"/>
</dbReference>
<keyword evidence="4" id="KW-1133">Transmembrane helix</keyword>
<dbReference type="SUPFAM" id="SSF158472">
    <property type="entry name" value="HAMP domain-like"/>
    <property type="match status" value="1"/>
</dbReference>
<dbReference type="PANTHER" id="PTHR34220:SF7">
    <property type="entry name" value="SENSOR HISTIDINE KINASE YPDA"/>
    <property type="match status" value="1"/>
</dbReference>
<organism evidence="6 7">
    <name type="scientific">Butyrivibrio fibrisolvens</name>
    <dbReference type="NCBI Taxonomy" id="831"/>
    <lineage>
        <taxon>Bacteria</taxon>
        <taxon>Bacillati</taxon>
        <taxon>Bacillota</taxon>
        <taxon>Clostridia</taxon>
        <taxon>Lachnospirales</taxon>
        <taxon>Lachnospiraceae</taxon>
        <taxon>Butyrivibrio</taxon>
    </lineage>
</organism>
<proteinExistence type="predicted"/>
<keyword evidence="2" id="KW-0597">Phosphoprotein</keyword>
<evidence type="ECO:0000256" key="4">
    <source>
        <dbReference type="SAM" id="Phobius"/>
    </source>
</evidence>
<dbReference type="SMART" id="SM00304">
    <property type="entry name" value="HAMP"/>
    <property type="match status" value="1"/>
</dbReference>
<evidence type="ECO:0000259" key="5">
    <source>
        <dbReference type="PROSITE" id="PS50885"/>
    </source>
</evidence>
<dbReference type="InterPro" id="IPR003660">
    <property type="entry name" value="HAMP_dom"/>
</dbReference>
<dbReference type="Proteomes" id="UP000182584">
    <property type="component" value="Unassembled WGS sequence"/>
</dbReference>
<dbReference type="GO" id="GO:0016020">
    <property type="term" value="C:membrane"/>
    <property type="evidence" value="ECO:0007669"/>
    <property type="project" value="UniProtKB-SubCell"/>
</dbReference>
<keyword evidence="4" id="KW-0812">Transmembrane</keyword>
<dbReference type="PROSITE" id="PS50885">
    <property type="entry name" value="HAMP"/>
    <property type="match status" value="1"/>
</dbReference>
<reference evidence="6 7" key="1">
    <citation type="submission" date="2016-10" db="EMBL/GenBank/DDBJ databases">
        <authorList>
            <person name="de Groot N.N."/>
        </authorList>
    </citation>
    <scope>NUCLEOTIDE SEQUENCE [LARGE SCALE GENOMIC DNA]</scope>
    <source>
        <strain evidence="6 7">AR40</strain>
    </source>
</reference>
<dbReference type="InterPro" id="IPR010559">
    <property type="entry name" value="Sig_transdc_His_kin_internal"/>
</dbReference>
<dbReference type="InterPro" id="IPR036890">
    <property type="entry name" value="HATPase_C_sf"/>
</dbReference>
<evidence type="ECO:0000313" key="6">
    <source>
        <dbReference type="EMBL" id="SER88384.1"/>
    </source>
</evidence>
<evidence type="ECO:0000256" key="2">
    <source>
        <dbReference type="ARBA" id="ARBA00022553"/>
    </source>
</evidence>